<accession>A0A918R5I6</accession>
<feature type="compositionally biased region" description="Pro residues" evidence="1">
    <location>
        <begin position="27"/>
        <end position="43"/>
    </location>
</feature>
<name>A0A918R5I6_9ACTN</name>
<reference evidence="2" key="2">
    <citation type="submission" date="2020-09" db="EMBL/GenBank/DDBJ databases">
        <authorList>
            <person name="Sun Q."/>
            <person name="Ohkuma M."/>
        </authorList>
    </citation>
    <scope>NUCLEOTIDE SEQUENCE</scope>
    <source>
        <strain evidence="2">JCM 4834</strain>
    </source>
</reference>
<dbReference type="Proteomes" id="UP000634660">
    <property type="component" value="Unassembled WGS sequence"/>
</dbReference>
<feature type="region of interest" description="Disordered" evidence="1">
    <location>
        <begin position="1"/>
        <end position="52"/>
    </location>
</feature>
<evidence type="ECO:0000313" key="3">
    <source>
        <dbReference type="Proteomes" id="UP000634660"/>
    </source>
</evidence>
<proteinExistence type="predicted"/>
<dbReference type="EMBL" id="BMVX01000024">
    <property type="protein sequence ID" value="GGZ86572.1"/>
    <property type="molecule type" value="Genomic_DNA"/>
</dbReference>
<evidence type="ECO:0000313" key="2">
    <source>
        <dbReference type="EMBL" id="GGZ86572.1"/>
    </source>
</evidence>
<protein>
    <submittedName>
        <fullName evidence="2">Uncharacterized protein</fullName>
    </submittedName>
</protein>
<evidence type="ECO:0000256" key="1">
    <source>
        <dbReference type="SAM" id="MobiDB-lite"/>
    </source>
</evidence>
<comment type="caution">
    <text evidence="2">The sequence shown here is derived from an EMBL/GenBank/DDBJ whole genome shotgun (WGS) entry which is preliminary data.</text>
</comment>
<gene>
    <name evidence="2" type="ORF">GCM10010371_53180</name>
</gene>
<dbReference type="AlphaFoldDB" id="A0A918R5I6"/>
<organism evidence="2 3">
    <name type="scientific">Streptomyces subrutilus</name>
    <dbReference type="NCBI Taxonomy" id="36818"/>
    <lineage>
        <taxon>Bacteria</taxon>
        <taxon>Bacillati</taxon>
        <taxon>Actinomycetota</taxon>
        <taxon>Actinomycetes</taxon>
        <taxon>Kitasatosporales</taxon>
        <taxon>Streptomycetaceae</taxon>
        <taxon>Streptomyces</taxon>
    </lineage>
</organism>
<sequence>MRQRGKNPVGRKGCGGPVVLLQHHDPGPVPGPGQPSVPAPAPQQPAAGAGLTAAIAQGAARSITARLVDKFLTNPPDWLRALWNALPRPWE</sequence>
<reference evidence="2" key="1">
    <citation type="journal article" date="2014" name="Int. J. Syst. Evol. Microbiol.">
        <title>Complete genome sequence of Corynebacterium casei LMG S-19264T (=DSM 44701T), isolated from a smear-ripened cheese.</title>
        <authorList>
            <consortium name="US DOE Joint Genome Institute (JGI-PGF)"/>
            <person name="Walter F."/>
            <person name="Albersmeier A."/>
            <person name="Kalinowski J."/>
            <person name="Ruckert C."/>
        </authorList>
    </citation>
    <scope>NUCLEOTIDE SEQUENCE</scope>
    <source>
        <strain evidence="2">JCM 4834</strain>
    </source>
</reference>